<keyword evidence="10" id="KW-1185">Reference proteome</keyword>
<evidence type="ECO:0000256" key="2">
    <source>
        <dbReference type="ARBA" id="ARBA00022530"/>
    </source>
</evidence>
<dbReference type="CDD" id="cd00198">
    <property type="entry name" value="vWFA"/>
    <property type="match status" value="1"/>
</dbReference>
<evidence type="ECO:0000259" key="8">
    <source>
        <dbReference type="PROSITE" id="PS50279"/>
    </source>
</evidence>
<dbReference type="SUPFAM" id="SSF53300">
    <property type="entry name" value="vWA-like"/>
    <property type="match status" value="3"/>
</dbReference>
<dbReference type="Pfam" id="PF01391">
    <property type="entry name" value="Collagen"/>
    <property type="match status" value="1"/>
</dbReference>
<dbReference type="KEGG" id="pmrn:116938843"/>
<name>A0AAJ7SN83_PETMA</name>
<evidence type="ECO:0000256" key="3">
    <source>
        <dbReference type="ARBA" id="ARBA00023119"/>
    </source>
</evidence>
<dbReference type="PANTHER" id="PTHR24023:SF1082">
    <property type="entry name" value="COLLAGEN TRIPLE HELIX REPEAT"/>
    <property type="match status" value="1"/>
</dbReference>
<dbReference type="InterPro" id="IPR002035">
    <property type="entry name" value="VWF_A"/>
</dbReference>
<gene>
    <name evidence="11 12" type="primary">LOC116938843</name>
</gene>
<protein>
    <submittedName>
        <fullName evidence="11 12">Collagen alpha-3(VI) chain-like</fullName>
    </submittedName>
</protein>
<keyword evidence="2" id="KW-0272">Extracellular matrix</keyword>
<evidence type="ECO:0000256" key="4">
    <source>
        <dbReference type="ARBA" id="ARBA00023157"/>
    </source>
</evidence>
<keyword evidence="6" id="KW-0732">Signal</keyword>
<evidence type="ECO:0000259" key="9">
    <source>
        <dbReference type="PROSITE" id="PS50853"/>
    </source>
</evidence>
<dbReference type="PROSITE" id="PS50234">
    <property type="entry name" value="VWFA"/>
    <property type="match status" value="2"/>
</dbReference>
<evidence type="ECO:0000256" key="6">
    <source>
        <dbReference type="SAM" id="SignalP"/>
    </source>
</evidence>
<dbReference type="InterPro" id="IPR036465">
    <property type="entry name" value="vWFA_dom_sf"/>
</dbReference>
<dbReference type="GO" id="GO:0004867">
    <property type="term" value="F:serine-type endopeptidase inhibitor activity"/>
    <property type="evidence" value="ECO:0007669"/>
    <property type="project" value="InterPro"/>
</dbReference>
<dbReference type="InterPro" id="IPR013783">
    <property type="entry name" value="Ig-like_fold"/>
</dbReference>
<keyword evidence="4" id="KW-1015">Disulfide bond</keyword>
<evidence type="ECO:0000313" key="10">
    <source>
        <dbReference type="Proteomes" id="UP001318040"/>
    </source>
</evidence>
<accession>A0AAJ7SN83</accession>
<feature type="compositionally biased region" description="Basic and acidic residues" evidence="5">
    <location>
        <begin position="471"/>
        <end position="481"/>
    </location>
</feature>
<sequence>MPGFWNHAMSAQLLLLTALYLHRFCSAQPNECSMDIVFAVDVSNVRDGQGISLSQPQLEAKLSEAVLQMKNLNSISCGELLTPRLAVAAFRSDGSIVEQSTFQPVIQGLAWNVPRSIKQQGPYVVTDKSIYNLAMKFYNESRHTTIKVLVLFSDGLDQDVPALQRSIENLKRVGVQALITVDLRTSQDESLHELEFGRGLRYQRHLQLNMHELGISLAEELINVGERICCNINCVCYGQHGRRGLRGPAGFEGSPGETGTSGHPGEDGSNGVRGPTGVPGYQGGQGCQGPRGVKGTRGGQGQLGAAGDPGLDGVSGEKGGDGLPGYPGSKGRPGIPGLVGEPGIPGEKGSAGTAGMTGERGSNSTVPGVKGERGHPGNMGLPGTDGLPADPGPPGPDGAKGWRGPSGLKGEKGAPGGGGTRGLAGYPGSAGNRGSPGAQGSRGLSGMRGCHGDPGQQGPIGNPGEPGGRGTKGERGERGDKGGIGYPGKQGYPGVNGYDGYGVSGVRGPKGDVGEIGYPGEMGEPGTSGDKGEKASKGFKGRASDVGPPGSAGTPGNFGTPGPPGPQGTNVPPKLNCEIMKQIRENCPCCKGTCPPYPLELVFAVEISPQMTQALFELVKTSMVELLRDVLIARRSCPQGARVAVVTYSGYGPSAQIRHKIHFSDYSDKETLNRTIRDLPYVSGHSDANLNTAMKLIGRNTFKRIRSGILVKKMIVAFTAMDFVDDTFGALQRSLAAENISAVFVGFENQKIDQIDNQGSDTFFRVFVLPQQEAARKEVYNGILKCAICFDICKKGQCEKEIPITMDIAFVIDSSDSIKPEDFLKIKFFLSSLLDRFSISDDPQLELNKSRVALVQYTPGALDEDLKPKDPVKLEFNFTHYANKAKMKTHIERMRQIEGTTGTGHAIKWTLEHLFGKTQHPRSHRVIFVITDGEAKPWDKDTLHSVVLDAKCKEFAMFAIGVGKDINQTELHYIASEPINQHYIKIERYTQLTELNVNSRIKSILTQWKDKTLMYPLNKDKCNSRTQMDQSADTSGALGKSKPLAAVIRDVNHTSFVLEWNAPDPGEFLVTVTDKETGDAPFREMTNSTTANVMGLTSCHNYLIQIQSVNSGAPGFSYTGSHRTRAAPPSSVWTTVISNSSVALSWTPPLHAVPTSYSVHINTLPYGDKKCFSVDVEQTRYVFTGLASDAVYSVGVSAFCGTQQSETVNLQIKTDVCSLTVDKGSCHAFKMRWFFYAHFQVCARFWYGGCGGNGNNFMSREECEMTCKTRGSSEMTLPVGDITQHVNVKSLS</sequence>
<feature type="compositionally biased region" description="Low complexity" evidence="5">
    <location>
        <begin position="453"/>
        <end position="463"/>
    </location>
</feature>
<dbReference type="GO" id="GO:0005581">
    <property type="term" value="C:collagen trimer"/>
    <property type="evidence" value="ECO:0007669"/>
    <property type="project" value="UniProtKB-KW"/>
</dbReference>
<feature type="compositionally biased region" description="Gly residues" evidence="5">
    <location>
        <begin position="280"/>
        <end position="289"/>
    </location>
</feature>
<dbReference type="SMART" id="SM00060">
    <property type="entry name" value="FN3"/>
    <property type="match status" value="2"/>
</dbReference>
<dbReference type="RefSeq" id="XP_032802450.1">
    <property type="nucleotide sequence ID" value="XM_032946559.1"/>
</dbReference>
<dbReference type="Pfam" id="PF00041">
    <property type="entry name" value="fn3"/>
    <property type="match status" value="1"/>
</dbReference>
<keyword evidence="3" id="KW-0176">Collagen</keyword>
<dbReference type="InterPro" id="IPR050149">
    <property type="entry name" value="Collagen_superfamily"/>
</dbReference>
<dbReference type="PRINTS" id="PR00759">
    <property type="entry name" value="BASICPTASE"/>
</dbReference>
<feature type="compositionally biased region" description="Gly residues" evidence="5">
    <location>
        <begin position="295"/>
        <end position="304"/>
    </location>
</feature>
<feature type="signal peptide" evidence="6">
    <location>
        <begin position="1"/>
        <end position="27"/>
    </location>
</feature>
<dbReference type="PROSITE" id="PS00280">
    <property type="entry name" value="BPTI_KUNITZ_1"/>
    <property type="match status" value="1"/>
</dbReference>
<dbReference type="CDD" id="cd00063">
    <property type="entry name" value="FN3"/>
    <property type="match status" value="2"/>
</dbReference>
<dbReference type="PROSITE" id="PS50853">
    <property type="entry name" value="FN3"/>
    <property type="match status" value="2"/>
</dbReference>
<feature type="region of interest" description="Disordered" evidence="5">
    <location>
        <begin position="511"/>
        <end position="571"/>
    </location>
</feature>
<dbReference type="Gene3D" id="4.10.410.10">
    <property type="entry name" value="Pancreatic trypsin inhibitor Kunitz domain"/>
    <property type="match status" value="1"/>
</dbReference>
<keyword evidence="2" id="KW-0964">Secreted</keyword>
<dbReference type="Gene3D" id="3.40.50.410">
    <property type="entry name" value="von Willebrand factor, type A domain"/>
    <property type="match status" value="2"/>
</dbReference>
<feature type="domain" description="VWFA" evidence="7">
    <location>
        <begin position="600"/>
        <end position="783"/>
    </location>
</feature>
<reference evidence="11 12" key="1">
    <citation type="submission" date="2025-04" db="UniProtKB">
        <authorList>
            <consortium name="RefSeq"/>
        </authorList>
    </citation>
    <scope>IDENTIFICATION</scope>
    <source>
        <tissue evidence="11 12">Sperm</tissue>
    </source>
</reference>
<dbReference type="FunFam" id="3.40.50.410:FF:000021">
    <property type="entry name" value="Collagen, type VI, alpha 3"/>
    <property type="match status" value="1"/>
</dbReference>
<comment type="subcellular location">
    <subcellularLocation>
        <location evidence="1">Secreted</location>
        <location evidence="1">Extracellular space</location>
        <location evidence="1">Extracellular matrix</location>
    </subcellularLocation>
</comment>
<dbReference type="SMART" id="SM00327">
    <property type="entry name" value="VWA"/>
    <property type="match status" value="3"/>
</dbReference>
<dbReference type="GO" id="GO:0031012">
    <property type="term" value="C:extracellular matrix"/>
    <property type="evidence" value="ECO:0007669"/>
    <property type="project" value="TreeGrafter"/>
</dbReference>
<dbReference type="GO" id="GO:0005615">
    <property type="term" value="C:extracellular space"/>
    <property type="evidence" value="ECO:0007669"/>
    <property type="project" value="TreeGrafter"/>
</dbReference>
<dbReference type="SUPFAM" id="SSF49265">
    <property type="entry name" value="Fibronectin type III"/>
    <property type="match status" value="1"/>
</dbReference>
<dbReference type="InterPro" id="IPR036880">
    <property type="entry name" value="Kunitz_BPTI_sf"/>
</dbReference>
<dbReference type="RefSeq" id="XP_032802449.1">
    <property type="nucleotide sequence ID" value="XM_032946558.1"/>
</dbReference>
<feature type="domain" description="Fibronectin type-III" evidence="9">
    <location>
        <begin position="1042"/>
        <end position="1127"/>
    </location>
</feature>
<evidence type="ECO:0000313" key="11">
    <source>
        <dbReference type="RefSeq" id="XP_032802449.1"/>
    </source>
</evidence>
<feature type="region of interest" description="Disordered" evidence="5">
    <location>
        <begin position="248"/>
        <end position="493"/>
    </location>
</feature>
<feature type="domain" description="Fibronectin type-III" evidence="9">
    <location>
        <begin position="1128"/>
        <end position="1215"/>
    </location>
</feature>
<feature type="chain" id="PRO_5044709246" evidence="6">
    <location>
        <begin position="28"/>
        <end position="1292"/>
    </location>
</feature>
<dbReference type="Pfam" id="PF00014">
    <property type="entry name" value="Kunitz_BPTI"/>
    <property type="match status" value="1"/>
</dbReference>
<proteinExistence type="predicted"/>
<dbReference type="Gene3D" id="2.60.40.10">
    <property type="entry name" value="Immunoglobulins"/>
    <property type="match status" value="2"/>
</dbReference>
<evidence type="ECO:0000313" key="12">
    <source>
        <dbReference type="RefSeq" id="XP_032802450.1"/>
    </source>
</evidence>
<dbReference type="InterPro" id="IPR008160">
    <property type="entry name" value="Collagen"/>
</dbReference>
<dbReference type="InterPro" id="IPR003961">
    <property type="entry name" value="FN3_dom"/>
</dbReference>
<dbReference type="CDD" id="cd01450">
    <property type="entry name" value="vWFA_subfamily_ECM"/>
    <property type="match status" value="2"/>
</dbReference>
<organism evidence="10 12">
    <name type="scientific">Petromyzon marinus</name>
    <name type="common">Sea lamprey</name>
    <dbReference type="NCBI Taxonomy" id="7757"/>
    <lineage>
        <taxon>Eukaryota</taxon>
        <taxon>Metazoa</taxon>
        <taxon>Chordata</taxon>
        <taxon>Craniata</taxon>
        <taxon>Vertebrata</taxon>
        <taxon>Cyclostomata</taxon>
        <taxon>Hyperoartia</taxon>
        <taxon>Petromyzontiformes</taxon>
        <taxon>Petromyzontidae</taxon>
        <taxon>Petromyzon</taxon>
    </lineage>
</organism>
<evidence type="ECO:0000256" key="1">
    <source>
        <dbReference type="ARBA" id="ARBA00004498"/>
    </source>
</evidence>
<dbReference type="Pfam" id="PF00092">
    <property type="entry name" value="VWA"/>
    <property type="match status" value="2"/>
</dbReference>
<evidence type="ECO:0000259" key="7">
    <source>
        <dbReference type="PROSITE" id="PS50234"/>
    </source>
</evidence>
<feature type="domain" description="VWFA" evidence="7">
    <location>
        <begin position="807"/>
        <end position="1001"/>
    </location>
</feature>
<evidence type="ECO:0000256" key="5">
    <source>
        <dbReference type="SAM" id="MobiDB-lite"/>
    </source>
</evidence>
<dbReference type="SMART" id="SM00131">
    <property type="entry name" value="KU"/>
    <property type="match status" value="1"/>
</dbReference>
<dbReference type="PROSITE" id="PS50279">
    <property type="entry name" value="BPTI_KUNITZ_2"/>
    <property type="match status" value="1"/>
</dbReference>
<dbReference type="SUPFAM" id="SSF57362">
    <property type="entry name" value="BPTI-like"/>
    <property type="match status" value="1"/>
</dbReference>
<dbReference type="InterPro" id="IPR036116">
    <property type="entry name" value="FN3_sf"/>
</dbReference>
<dbReference type="InterPro" id="IPR020901">
    <property type="entry name" value="Prtase_inh_Kunz-CS"/>
</dbReference>
<dbReference type="PRINTS" id="PR00453">
    <property type="entry name" value="VWFADOMAIN"/>
</dbReference>
<dbReference type="Proteomes" id="UP001318040">
    <property type="component" value="Chromosome 4"/>
</dbReference>
<feature type="domain" description="BPTI/Kunitz inhibitor" evidence="8">
    <location>
        <begin position="1217"/>
        <end position="1267"/>
    </location>
</feature>
<feature type="compositionally biased region" description="Gly residues" evidence="5">
    <location>
        <begin position="413"/>
        <end position="422"/>
    </location>
</feature>
<dbReference type="FunFam" id="4.10.410.10:FF:000020">
    <property type="entry name" value="Collagen, type VI, alpha 3"/>
    <property type="match status" value="1"/>
</dbReference>
<dbReference type="PANTHER" id="PTHR24023">
    <property type="entry name" value="COLLAGEN ALPHA"/>
    <property type="match status" value="1"/>
</dbReference>
<dbReference type="InterPro" id="IPR002223">
    <property type="entry name" value="Kunitz_BPTI"/>
</dbReference>